<evidence type="ECO:0000313" key="12">
    <source>
        <dbReference type="EMBL" id="KAF5836470.1"/>
    </source>
</evidence>
<evidence type="ECO:0000313" key="13">
    <source>
        <dbReference type="Proteomes" id="UP000815325"/>
    </source>
</evidence>
<dbReference type="InterPro" id="IPR011009">
    <property type="entry name" value="Kinase-like_dom_sf"/>
</dbReference>
<keyword evidence="13" id="KW-1185">Reference proteome</keyword>
<evidence type="ECO:0000256" key="9">
    <source>
        <dbReference type="SAM" id="MobiDB-lite"/>
    </source>
</evidence>
<dbReference type="InterPro" id="IPR011992">
    <property type="entry name" value="EF-hand-dom_pair"/>
</dbReference>
<feature type="region of interest" description="Disordered" evidence="9">
    <location>
        <begin position="1"/>
        <end position="67"/>
    </location>
</feature>
<evidence type="ECO:0000256" key="3">
    <source>
        <dbReference type="ARBA" id="ARBA00022741"/>
    </source>
</evidence>
<evidence type="ECO:0000259" key="11">
    <source>
        <dbReference type="PROSITE" id="PS50222"/>
    </source>
</evidence>
<evidence type="ECO:0000256" key="4">
    <source>
        <dbReference type="ARBA" id="ARBA00022777"/>
    </source>
</evidence>
<dbReference type="PANTHER" id="PTHR24349">
    <property type="entry name" value="SERINE/THREONINE-PROTEIN KINASE"/>
    <property type="match status" value="1"/>
</dbReference>
<dbReference type="Proteomes" id="UP000815325">
    <property type="component" value="Unassembled WGS sequence"/>
</dbReference>
<feature type="compositionally biased region" description="Low complexity" evidence="9">
    <location>
        <begin position="1"/>
        <end position="18"/>
    </location>
</feature>
<evidence type="ECO:0000256" key="5">
    <source>
        <dbReference type="ARBA" id="ARBA00022837"/>
    </source>
</evidence>
<keyword evidence="4 12" id="KW-0418">Kinase</keyword>
<dbReference type="Pfam" id="PF00069">
    <property type="entry name" value="Pkinase"/>
    <property type="match status" value="1"/>
</dbReference>
<gene>
    <name evidence="12" type="ORF">DUNSADRAFT_5917</name>
</gene>
<dbReference type="CDD" id="cd05117">
    <property type="entry name" value="STKc_CAMK"/>
    <property type="match status" value="1"/>
</dbReference>
<dbReference type="GO" id="GO:0016301">
    <property type="term" value="F:kinase activity"/>
    <property type="evidence" value="ECO:0007669"/>
    <property type="project" value="UniProtKB-KW"/>
</dbReference>
<comment type="caution">
    <text evidence="12">The sequence shown here is derived from an EMBL/GenBank/DDBJ whole genome shotgun (WGS) entry which is preliminary data.</text>
</comment>
<dbReference type="Pfam" id="PF13499">
    <property type="entry name" value="EF-hand_7"/>
    <property type="match status" value="1"/>
</dbReference>
<evidence type="ECO:0000256" key="8">
    <source>
        <dbReference type="RuleBase" id="RU000304"/>
    </source>
</evidence>
<dbReference type="SUPFAM" id="SSF56112">
    <property type="entry name" value="Protein kinase-like (PK-like)"/>
    <property type="match status" value="1"/>
</dbReference>
<evidence type="ECO:0000256" key="7">
    <source>
        <dbReference type="PROSITE-ProRule" id="PRU10141"/>
    </source>
</evidence>
<dbReference type="SUPFAM" id="SSF47473">
    <property type="entry name" value="EF-hand"/>
    <property type="match status" value="1"/>
</dbReference>
<keyword evidence="1 8" id="KW-0723">Serine/threonine-protein kinase</keyword>
<evidence type="ECO:0000256" key="1">
    <source>
        <dbReference type="ARBA" id="ARBA00022527"/>
    </source>
</evidence>
<dbReference type="SMART" id="SM00054">
    <property type="entry name" value="EFh"/>
    <property type="match status" value="2"/>
</dbReference>
<accession>A0ABQ7GPF0</accession>
<reference evidence="12" key="1">
    <citation type="submission" date="2017-08" db="EMBL/GenBank/DDBJ databases">
        <authorList>
            <person name="Polle J.E."/>
            <person name="Barry K."/>
            <person name="Cushman J."/>
            <person name="Schmutz J."/>
            <person name="Tran D."/>
            <person name="Hathwaick L.T."/>
            <person name="Yim W.C."/>
            <person name="Jenkins J."/>
            <person name="Mckie-Krisberg Z.M."/>
            <person name="Prochnik S."/>
            <person name="Lindquist E."/>
            <person name="Dockter R.B."/>
            <person name="Adam C."/>
            <person name="Molina H."/>
            <person name="Bunkerborg J."/>
            <person name="Jin E."/>
            <person name="Buchheim M."/>
            <person name="Magnuson J."/>
        </authorList>
    </citation>
    <scope>NUCLEOTIDE SEQUENCE</scope>
    <source>
        <strain evidence="12">CCAP 19/18</strain>
    </source>
</reference>
<dbReference type="InterPro" id="IPR050205">
    <property type="entry name" value="CDPK_Ser/Thr_kinases"/>
</dbReference>
<name>A0ABQ7GPF0_DUNSA</name>
<keyword evidence="6 7" id="KW-0067">ATP-binding</keyword>
<dbReference type="Gene3D" id="3.30.200.20">
    <property type="entry name" value="Phosphorylase Kinase, domain 1"/>
    <property type="match status" value="1"/>
</dbReference>
<feature type="domain" description="EF-hand" evidence="11">
    <location>
        <begin position="433"/>
        <end position="468"/>
    </location>
</feature>
<comment type="similarity">
    <text evidence="8">Belongs to the protein kinase superfamily.</text>
</comment>
<dbReference type="Gene3D" id="1.10.510.10">
    <property type="entry name" value="Transferase(Phosphotransferase) domain 1"/>
    <property type="match status" value="1"/>
</dbReference>
<dbReference type="InterPro" id="IPR002048">
    <property type="entry name" value="EF_hand_dom"/>
</dbReference>
<dbReference type="PROSITE" id="PS00018">
    <property type="entry name" value="EF_HAND_1"/>
    <property type="match status" value="2"/>
</dbReference>
<protein>
    <submittedName>
        <fullName evidence="12">Calcium-dependent protein kinase</fullName>
    </submittedName>
</protein>
<proteinExistence type="inferred from homology"/>
<dbReference type="InterPro" id="IPR008271">
    <property type="entry name" value="Ser/Thr_kinase_AS"/>
</dbReference>
<feature type="domain" description="EF-hand" evidence="11">
    <location>
        <begin position="397"/>
        <end position="432"/>
    </location>
</feature>
<feature type="compositionally biased region" description="Polar residues" evidence="9">
    <location>
        <begin position="22"/>
        <end position="35"/>
    </location>
</feature>
<sequence length="488" mass="54298">MGNICTSSSASTAAATSHSSRDTALSNGAPPSSAQPFPLADGRPDARALSTQRQERTSVHLSGPSLAPHDKAHVKVKVLDGVPWDVREHYDFGPDRQGKILGKGQFGTVRQATEIKTGAQVAVKSIAKRKLLTDEEVEDVRREVAILYHLVGHPALAQIHGVYEDKHYVHIVLQLAQGGELFDRIVERQRYSEKDASAAFRAMVDVILHCHLMGVMHRDLKPENFLLADRSPDAQLICADFGLSTFFKEGEVMDDLVGSAYYVAPEVIQRRYSKEADMWSLGVILYILLSGGPPFFGKDEETIFREIQHKQLDLENSGVWPSISDSAKALVSRLLVRDPKRRMTAKEVLNDSWVQPGGSATDRPIQYEVVKRLNAFAKQNKLKKEAYRIIGTMLPDIEVMGLRELFKSIDADNSGHINFGELQDALKAKGFVLPSQELANMMDGTDLNQDRTIDYEEFIAATTHVSKMVKVSFSLSLWSLFRWIVGQA</sequence>
<dbReference type="EMBL" id="MU069659">
    <property type="protein sequence ID" value="KAF5836470.1"/>
    <property type="molecule type" value="Genomic_DNA"/>
</dbReference>
<dbReference type="InterPro" id="IPR018247">
    <property type="entry name" value="EF_Hand_1_Ca_BS"/>
</dbReference>
<evidence type="ECO:0000256" key="2">
    <source>
        <dbReference type="ARBA" id="ARBA00022679"/>
    </source>
</evidence>
<dbReference type="PROSITE" id="PS00107">
    <property type="entry name" value="PROTEIN_KINASE_ATP"/>
    <property type="match status" value="1"/>
</dbReference>
<keyword evidence="2" id="KW-0808">Transferase</keyword>
<evidence type="ECO:0000256" key="6">
    <source>
        <dbReference type="ARBA" id="ARBA00022840"/>
    </source>
</evidence>
<feature type="binding site" evidence="7">
    <location>
        <position position="128"/>
    </location>
    <ligand>
        <name>ATP</name>
        <dbReference type="ChEBI" id="CHEBI:30616"/>
    </ligand>
</feature>
<dbReference type="CDD" id="cd00051">
    <property type="entry name" value="EFh"/>
    <property type="match status" value="1"/>
</dbReference>
<keyword evidence="5" id="KW-0106">Calcium</keyword>
<dbReference type="PROSITE" id="PS50011">
    <property type="entry name" value="PROTEIN_KINASE_DOM"/>
    <property type="match status" value="1"/>
</dbReference>
<evidence type="ECO:0000259" key="10">
    <source>
        <dbReference type="PROSITE" id="PS50011"/>
    </source>
</evidence>
<dbReference type="InterPro" id="IPR017441">
    <property type="entry name" value="Protein_kinase_ATP_BS"/>
</dbReference>
<dbReference type="SMART" id="SM00220">
    <property type="entry name" value="S_TKc"/>
    <property type="match status" value="1"/>
</dbReference>
<dbReference type="Gene3D" id="1.10.238.10">
    <property type="entry name" value="EF-hand"/>
    <property type="match status" value="1"/>
</dbReference>
<feature type="domain" description="Protein kinase" evidence="10">
    <location>
        <begin position="95"/>
        <end position="354"/>
    </location>
</feature>
<dbReference type="PROSITE" id="PS50222">
    <property type="entry name" value="EF_HAND_2"/>
    <property type="match status" value="2"/>
</dbReference>
<organism evidence="12 13">
    <name type="scientific">Dunaliella salina</name>
    <name type="common">Green alga</name>
    <name type="synonym">Protococcus salinus</name>
    <dbReference type="NCBI Taxonomy" id="3046"/>
    <lineage>
        <taxon>Eukaryota</taxon>
        <taxon>Viridiplantae</taxon>
        <taxon>Chlorophyta</taxon>
        <taxon>core chlorophytes</taxon>
        <taxon>Chlorophyceae</taxon>
        <taxon>CS clade</taxon>
        <taxon>Chlamydomonadales</taxon>
        <taxon>Dunaliellaceae</taxon>
        <taxon>Dunaliella</taxon>
    </lineage>
</organism>
<keyword evidence="3 7" id="KW-0547">Nucleotide-binding</keyword>
<dbReference type="PROSITE" id="PS00108">
    <property type="entry name" value="PROTEIN_KINASE_ST"/>
    <property type="match status" value="1"/>
</dbReference>
<dbReference type="InterPro" id="IPR000719">
    <property type="entry name" value="Prot_kinase_dom"/>
</dbReference>